<evidence type="ECO:0000313" key="1">
    <source>
        <dbReference type="EMBL" id="KZV33154.1"/>
    </source>
</evidence>
<proteinExistence type="predicted"/>
<sequence>MLPDEVELASSGRLWYEEKASNLRVSDIPLIKEKEGCPMNSRCPPQLLGDSPYHLCPNAVAPGEEAGAGKFYLSHKSDLGFIGVNPSSHKGWMNRFFYVRRVGRMRNCWKCDMSCRDNVYALSPSTFDRALT</sequence>
<evidence type="ECO:0000313" key="2">
    <source>
        <dbReference type="Proteomes" id="UP000250235"/>
    </source>
</evidence>
<organism evidence="1 2">
    <name type="scientific">Dorcoceras hygrometricum</name>
    <dbReference type="NCBI Taxonomy" id="472368"/>
    <lineage>
        <taxon>Eukaryota</taxon>
        <taxon>Viridiplantae</taxon>
        <taxon>Streptophyta</taxon>
        <taxon>Embryophyta</taxon>
        <taxon>Tracheophyta</taxon>
        <taxon>Spermatophyta</taxon>
        <taxon>Magnoliopsida</taxon>
        <taxon>eudicotyledons</taxon>
        <taxon>Gunneridae</taxon>
        <taxon>Pentapetalae</taxon>
        <taxon>asterids</taxon>
        <taxon>lamiids</taxon>
        <taxon>Lamiales</taxon>
        <taxon>Gesneriaceae</taxon>
        <taxon>Didymocarpoideae</taxon>
        <taxon>Trichosporeae</taxon>
        <taxon>Loxocarpinae</taxon>
        <taxon>Dorcoceras</taxon>
    </lineage>
</organism>
<accession>A0A2Z7BFF0</accession>
<dbReference type="Proteomes" id="UP000250235">
    <property type="component" value="Unassembled WGS sequence"/>
</dbReference>
<dbReference type="AlphaFoldDB" id="A0A2Z7BFF0"/>
<gene>
    <name evidence="1" type="ORF">F511_18170</name>
</gene>
<reference evidence="1 2" key="1">
    <citation type="journal article" date="2015" name="Proc. Natl. Acad. Sci. U.S.A.">
        <title>The resurrection genome of Boea hygrometrica: A blueprint for survival of dehydration.</title>
        <authorList>
            <person name="Xiao L."/>
            <person name="Yang G."/>
            <person name="Zhang L."/>
            <person name="Yang X."/>
            <person name="Zhao S."/>
            <person name="Ji Z."/>
            <person name="Zhou Q."/>
            <person name="Hu M."/>
            <person name="Wang Y."/>
            <person name="Chen M."/>
            <person name="Xu Y."/>
            <person name="Jin H."/>
            <person name="Xiao X."/>
            <person name="Hu G."/>
            <person name="Bao F."/>
            <person name="Hu Y."/>
            <person name="Wan P."/>
            <person name="Li L."/>
            <person name="Deng X."/>
            <person name="Kuang T."/>
            <person name="Xiang C."/>
            <person name="Zhu J.K."/>
            <person name="Oliver M.J."/>
            <person name="He Y."/>
        </authorList>
    </citation>
    <scope>NUCLEOTIDE SEQUENCE [LARGE SCALE GENOMIC DNA]</scope>
    <source>
        <strain evidence="2">cv. XS01</strain>
    </source>
</reference>
<protein>
    <submittedName>
        <fullName evidence="1">Uncharacterized protein</fullName>
    </submittedName>
</protein>
<dbReference type="OrthoDB" id="671678at2759"/>
<name>A0A2Z7BFF0_9LAMI</name>
<keyword evidence="2" id="KW-1185">Reference proteome</keyword>
<dbReference type="EMBL" id="KV006333">
    <property type="protein sequence ID" value="KZV33154.1"/>
    <property type="molecule type" value="Genomic_DNA"/>
</dbReference>